<dbReference type="Pfam" id="PF01408">
    <property type="entry name" value="GFO_IDH_MocA"/>
    <property type="match status" value="1"/>
</dbReference>
<organism evidence="4 5">
    <name type="scientific">Rufibacter latericius</name>
    <dbReference type="NCBI Taxonomy" id="2487040"/>
    <lineage>
        <taxon>Bacteria</taxon>
        <taxon>Pseudomonadati</taxon>
        <taxon>Bacteroidota</taxon>
        <taxon>Cytophagia</taxon>
        <taxon>Cytophagales</taxon>
        <taxon>Hymenobacteraceae</taxon>
        <taxon>Rufibacter</taxon>
    </lineage>
</organism>
<reference evidence="4 5" key="1">
    <citation type="submission" date="2018-11" db="EMBL/GenBank/DDBJ databases">
        <title>Rufibacter latericius sp. nov., isolated from water in Baiyang Lake.</title>
        <authorList>
            <person name="Yang Y."/>
        </authorList>
    </citation>
    <scope>NUCLEOTIDE SEQUENCE [LARGE SCALE GENOMIC DNA]</scope>
    <source>
        <strain evidence="4 5">R-22-1c-1</strain>
    </source>
</reference>
<evidence type="ECO:0000259" key="3">
    <source>
        <dbReference type="Pfam" id="PF22725"/>
    </source>
</evidence>
<dbReference type="InterPro" id="IPR000683">
    <property type="entry name" value="Gfo/Idh/MocA-like_OxRdtase_N"/>
</dbReference>
<dbReference type="GO" id="GO:0016491">
    <property type="term" value="F:oxidoreductase activity"/>
    <property type="evidence" value="ECO:0007669"/>
    <property type="project" value="UniProtKB-KW"/>
</dbReference>
<dbReference type="Gene3D" id="3.30.360.10">
    <property type="entry name" value="Dihydrodipicolinate Reductase, domain 2"/>
    <property type="match status" value="1"/>
</dbReference>
<dbReference type="Proteomes" id="UP000272117">
    <property type="component" value="Unassembled WGS sequence"/>
</dbReference>
<evidence type="ECO:0000256" key="1">
    <source>
        <dbReference type="ARBA" id="ARBA00023002"/>
    </source>
</evidence>
<name>A0A3M9M9Y1_9BACT</name>
<dbReference type="SUPFAM" id="SSF55347">
    <property type="entry name" value="Glyceraldehyde-3-phosphate dehydrogenase-like, C-terminal domain"/>
    <property type="match status" value="1"/>
</dbReference>
<comment type="caution">
    <text evidence="4">The sequence shown here is derived from an EMBL/GenBank/DDBJ whole genome shotgun (WGS) entry which is preliminary data.</text>
</comment>
<dbReference type="PANTHER" id="PTHR43818:SF11">
    <property type="entry name" value="BCDNA.GH03377"/>
    <property type="match status" value="1"/>
</dbReference>
<feature type="domain" description="Gfo/Idh/MocA-like oxidoreductase N-terminal" evidence="2">
    <location>
        <begin position="9"/>
        <end position="129"/>
    </location>
</feature>
<dbReference type="EMBL" id="RJJD01000023">
    <property type="protein sequence ID" value="RNI21987.1"/>
    <property type="molecule type" value="Genomic_DNA"/>
</dbReference>
<sequence length="329" mass="36326">MAEAPTKTIRWGIIGCGDVTEVKSGPAFQKVPNSQLVAVMRRDGEKAKDYAQRHNVPKWYDNAQALIHDPEVDAVYIATPPGSHAEYTLQVAAAGKPVYVEKPMALNHAQCQEMVKACQQAQVPLFVAYYRRRLPSFLKVKELVDAGAIGEVKLVNIRLYHPAQENLNQNDLPWRVQPEIAGGGLFFDLAPHQLDYLDYLLGPITAASGQTANQAGLYPAEDIVTAQFKFANGALGTGTWCFTVLPSQFQDQIELIGSKDRITFPCFALEPIRLETEVGHEEFFLPPPPHVQQPFIQTIVEELTGQGKCPSTGESGARTAWVMDQIVSR</sequence>
<dbReference type="OrthoDB" id="9795543at2"/>
<keyword evidence="1" id="KW-0560">Oxidoreductase</keyword>
<dbReference type="AlphaFoldDB" id="A0A3M9M9Y1"/>
<evidence type="ECO:0000313" key="5">
    <source>
        <dbReference type="Proteomes" id="UP000272117"/>
    </source>
</evidence>
<evidence type="ECO:0000259" key="2">
    <source>
        <dbReference type="Pfam" id="PF01408"/>
    </source>
</evidence>
<gene>
    <name evidence="4" type="ORF">EFB08_22910</name>
</gene>
<dbReference type="PANTHER" id="PTHR43818">
    <property type="entry name" value="BCDNA.GH03377"/>
    <property type="match status" value="1"/>
</dbReference>
<dbReference type="RefSeq" id="WP_123129309.1">
    <property type="nucleotide sequence ID" value="NZ_RJJD01000023.1"/>
</dbReference>
<feature type="domain" description="GFO/IDH/MocA-like oxidoreductase" evidence="3">
    <location>
        <begin position="137"/>
        <end position="262"/>
    </location>
</feature>
<dbReference type="InterPro" id="IPR050463">
    <property type="entry name" value="Gfo/Idh/MocA_oxidrdct_glycsds"/>
</dbReference>
<evidence type="ECO:0000313" key="4">
    <source>
        <dbReference type="EMBL" id="RNI21987.1"/>
    </source>
</evidence>
<dbReference type="GO" id="GO:0000166">
    <property type="term" value="F:nucleotide binding"/>
    <property type="evidence" value="ECO:0007669"/>
    <property type="project" value="InterPro"/>
</dbReference>
<proteinExistence type="predicted"/>
<accession>A0A3M9M9Y1</accession>
<dbReference type="Gene3D" id="3.40.50.720">
    <property type="entry name" value="NAD(P)-binding Rossmann-like Domain"/>
    <property type="match status" value="1"/>
</dbReference>
<dbReference type="InterPro" id="IPR055170">
    <property type="entry name" value="GFO_IDH_MocA-like_dom"/>
</dbReference>
<dbReference type="SUPFAM" id="SSF51735">
    <property type="entry name" value="NAD(P)-binding Rossmann-fold domains"/>
    <property type="match status" value="1"/>
</dbReference>
<keyword evidence="5" id="KW-1185">Reference proteome</keyword>
<protein>
    <submittedName>
        <fullName evidence="4">Gfo/Idh/MocA family oxidoreductase</fullName>
    </submittedName>
</protein>
<dbReference type="Pfam" id="PF22725">
    <property type="entry name" value="GFO_IDH_MocA_C3"/>
    <property type="match status" value="1"/>
</dbReference>
<dbReference type="InterPro" id="IPR036291">
    <property type="entry name" value="NAD(P)-bd_dom_sf"/>
</dbReference>